<keyword evidence="3" id="KW-1185">Reference proteome</keyword>
<dbReference type="InterPro" id="IPR003812">
    <property type="entry name" value="Fido"/>
</dbReference>
<dbReference type="InterPro" id="IPR036597">
    <property type="entry name" value="Fido-like_dom_sf"/>
</dbReference>
<dbReference type="InterPro" id="IPR053737">
    <property type="entry name" value="Type_II_TA_Toxin"/>
</dbReference>
<dbReference type="InterPro" id="IPR006440">
    <property type="entry name" value="Doc"/>
</dbReference>
<dbReference type="SUPFAM" id="SSF140931">
    <property type="entry name" value="Fic-like"/>
    <property type="match status" value="1"/>
</dbReference>
<evidence type="ECO:0000313" key="3">
    <source>
        <dbReference type="Proteomes" id="UP000604765"/>
    </source>
</evidence>
<gene>
    <name evidence="2" type="ORF">YK48G_06020</name>
</gene>
<name>A0ABQ3VWA4_9LACO</name>
<dbReference type="Pfam" id="PF02661">
    <property type="entry name" value="Fic"/>
    <property type="match status" value="1"/>
</dbReference>
<proteinExistence type="predicted"/>
<dbReference type="Gene3D" id="1.20.120.1870">
    <property type="entry name" value="Fic/DOC protein, Fido domain"/>
    <property type="match status" value="1"/>
</dbReference>
<reference evidence="2 3" key="1">
    <citation type="journal article" date="2021" name="Int. J. Syst. Evol. Microbiol.">
        <title>Lentilactobacillus fungorum sp. nov., isolated from spent mushroom substrates.</title>
        <authorList>
            <person name="Tohno M."/>
            <person name="Tanizawa Y."/>
            <person name="Kojima Y."/>
            <person name="Sakamoto M."/>
            <person name="Ohkuma M."/>
            <person name="Kobayashi H."/>
        </authorList>
    </citation>
    <scope>NUCLEOTIDE SEQUENCE [LARGE SCALE GENOMIC DNA]</scope>
    <source>
        <strain evidence="2 3">YK48G</strain>
    </source>
</reference>
<dbReference type="Proteomes" id="UP000604765">
    <property type="component" value="Unassembled WGS sequence"/>
</dbReference>
<dbReference type="EMBL" id="BNJR01000007">
    <property type="protein sequence ID" value="GHP13177.1"/>
    <property type="molecule type" value="Genomic_DNA"/>
</dbReference>
<protein>
    <submittedName>
        <fullName evidence="2">Death-on-curing family protein</fullName>
    </submittedName>
</protein>
<evidence type="ECO:0000313" key="2">
    <source>
        <dbReference type="EMBL" id="GHP13177.1"/>
    </source>
</evidence>
<dbReference type="NCBIfam" id="TIGR01550">
    <property type="entry name" value="DOC_P1"/>
    <property type="match status" value="1"/>
</dbReference>
<sequence length="132" mass="15183">MKLLNADKMIAINVAIMSENRQKTFIRNLKGLKSIVALPKQSVFGHQMDETLAEQIGMMFIKIINLHPFEDGNKRTAVIAAQIISRLNHMELTFTNQQIRDLALLVAKTDDPYLNYQDVFTQFERHLQLLAK</sequence>
<accession>A0ABQ3VWA4</accession>
<evidence type="ECO:0000259" key="1">
    <source>
        <dbReference type="PROSITE" id="PS51459"/>
    </source>
</evidence>
<feature type="domain" description="Fido" evidence="1">
    <location>
        <begin position="4"/>
        <end position="122"/>
    </location>
</feature>
<dbReference type="RefSeq" id="WP_203629232.1">
    <property type="nucleotide sequence ID" value="NZ_BNJR01000007.1"/>
</dbReference>
<dbReference type="PROSITE" id="PS51459">
    <property type="entry name" value="FIDO"/>
    <property type="match status" value="1"/>
</dbReference>
<organism evidence="2 3">
    <name type="scientific">Lentilactobacillus fungorum</name>
    <dbReference type="NCBI Taxonomy" id="2201250"/>
    <lineage>
        <taxon>Bacteria</taxon>
        <taxon>Bacillati</taxon>
        <taxon>Bacillota</taxon>
        <taxon>Bacilli</taxon>
        <taxon>Lactobacillales</taxon>
        <taxon>Lactobacillaceae</taxon>
        <taxon>Lentilactobacillus</taxon>
    </lineage>
</organism>
<comment type="caution">
    <text evidence="2">The sequence shown here is derived from an EMBL/GenBank/DDBJ whole genome shotgun (WGS) entry which is preliminary data.</text>
</comment>